<organism evidence="2 3">
    <name type="scientific">Clostridium neonatale</name>
    <dbReference type="NCBI Taxonomy" id="137838"/>
    <lineage>
        <taxon>Bacteria</taxon>
        <taxon>Bacillati</taxon>
        <taxon>Bacillota</taxon>
        <taxon>Clostridia</taxon>
        <taxon>Eubacteriales</taxon>
        <taxon>Clostridiaceae</taxon>
        <taxon>Clostridium</taxon>
    </lineage>
</organism>
<proteinExistence type="predicted"/>
<gene>
    <name evidence="1" type="ORF">CNEO_40916</name>
    <name evidence="2" type="ORF">CNEO_45379</name>
</gene>
<sequence length="69" mass="7782">MTKKVLQGFAIVNSNIGKTLVYTYSEIDEKGNIVKSNIKETIAIVDEEEKTIVNKLEEKINARLEEVAQ</sequence>
<name>A0AA86K3I1_9CLOT</name>
<dbReference type="Proteomes" id="UP000789738">
    <property type="component" value="Unassembled WGS sequence"/>
</dbReference>
<reference evidence="2" key="1">
    <citation type="submission" date="2021-10" db="EMBL/GenBank/DDBJ databases">
        <authorList>
            <person name="Mesa V."/>
        </authorList>
    </citation>
    <scope>NUCLEOTIDE SEQUENCE</scope>
    <source>
        <strain evidence="2">CC3_PB</strain>
    </source>
</reference>
<dbReference type="EMBL" id="CAKJVE010000004">
    <property type="protein sequence ID" value="CAG9711545.1"/>
    <property type="molecule type" value="Genomic_DNA"/>
</dbReference>
<protein>
    <submittedName>
        <fullName evidence="2">Uncharacterized protein</fullName>
    </submittedName>
</protein>
<evidence type="ECO:0000313" key="3">
    <source>
        <dbReference type="Proteomes" id="UP000789738"/>
    </source>
</evidence>
<dbReference type="AlphaFoldDB" id="A0AA86K3I1"/>
<dbReference type="RefSeq" id="WP_125150265.1">
    <property type="nucleotide sequence ID" value="NZ_CAKJVE010000004.1"/>
</dbReference>
<comment type="caution">
    <text evidence="2">The sequence shown here is derived from an EMBL/GenBank/DDBJ whole genome shotgun (WGS) entry which is preliminary data.</text>
</comment>
<evidence type="ECO:0000313" key="1">
    <source>
        <dbReference type="EMBL" id="CAG9704008.1"/>
    </source>
</evidence>
<evidence type="ECO:0000313" key="2">
    <source>
        <dbReference type="EMBL" id="CAG9711545.1"/>
    </source>
</evidence>
<accession>A0AA86K3I1</accession>
<dbReference type="EMBL" id="CAKJVE010000004">
    <property type="protein sequence ID" value="CAG9704008.1"/>
    <property type="molecule type" value="Genomic_DNA"/>
</dbReference>